<dbReference type="InterPro" id="IPR020568">
    <property type="entry name" value="Ribosomal_Su5_D2-typ_SF"/>
</dbReference>
<keyword evidence="6" id="KW-0720">Serine protease</keyword>
<dbReference type="SUPFAM" id="SSF88697">
    <property type="entry name" value="PUA domain-like"/>
    <property type="match status" value="1"/>
</dbReference>
<keyword evidence="2" id="KW-0963">Cytoplasm</keyword>
<dbReference type="InterPro" id="IPR008268">
    <property type="entry name" value="Peptidase_S16_AS"/>
</dbReference>
<protein>
    <recommendedName>
        <fullName evidence="10">endopeptidase La</fullName>
        <ecNumber evidence="10">3.4.21.53</ecNumber>
    </recommendedName>
</protein>
<dbReference type="InterPro" id="IPR003593">
    <property type="entry name" value="AAA+_ATPase"/>
</dbReference>
<dbReference type="InterPro" id="IPR004815">
    <property type="entry name" value="Lon_bac/euk-typ"/>
</dbReference>
<dbReference type="InterPro" id="IPR054594">
    <property type="entry name" value="Lon_lid"/>
</dbReference>
<comment type="subcellular location">
    <subcellularLocation>
        <location evidence="1">Cytoplasm</location>
    </subcellularLocation>
</comment>
<evidence type="ECO:0000259" key="12">
    <source>
        <dbReference type="PROSITE" id="PS51787"/>
    </source>
</evidence>
<dbReference type="GO" id="GO:0030163">
    <property type="term" value="P:protein catabolic process"/>
    <property type="evidence" value="ECO:0007669"/>
    <property type="project" value="InterPro"/>
</dbReference>
<organism evidence="13">
    <name type="scientific">bioreactor metagenome</name>
    <dbReference type="NCBI Taxonomy" id="1076179"/>
    <lineage>
        <taxon>unclassified sequences</taxon>
        <taxon>metagenomes</taxon>
        <taxon>ecological metagenomes</taxon>
    </lineage>
</organism>
<dbReference type="Gene3D" id="3.30.230.10">
    <property type="match status" value="1"/>
</dbReference>
<reference evidence="13" key="1">
    <citation type="submission" date="2019-08" db="EMBL/GenBank/DDBJ databases">
        <authorList>
            <person name="Kucharzyk K."/>
            <person name="Murdoch R.W."/>
            <person name="Higgins S."/>
            <person name="Loffler F."/>
        </authorList>
    </citation>
    <scope>NUCLEOTIDE SEQUENCE</scope>
</reference>
<dbReference type="Pfam" id="PF02190">
    <property type="entry name" value="LON_substr_bdg"/>
    <property type="match status" value="1"/>
</dbReference>
<name>A0A644URE1_9ZZZZ</name>
<dbReference type="SUPFAM" id="SSF54211">
    <property type="entry name" value="Ribosomal protein S5 domain 2-like"/>
    <property type="match status" value="1"/>
</dbReference>
<dbReference type="GO" id="GO:0043565">
    <property type="term" value="F:sequence-specific DNA binding"/>
    <property type="evidence" value="ECO:0007669"/>
    <property type="project" value="InterPro"/>
</dbReference>
<dbReference type="InterPro" id="IPR003111">
    <property type="entry name" value="Lon_prtase_N"/>
</dbReference>
<dbReference type="PRINTS" id="PR00830">
    <property type="entry name" value="ENDOLAPTASE"/>
</dbReference>
<dbReference type="Gene3D" id="1.20.58.1480">
    <property type="match status" value="1"/>
</dbReference>
<evidence type="ECO:0000256" key="1">
    <source>
        <dbReference type="ARBA" id="ARBA00004496"/>
    </source>
</evidence>
<dbReference type="Gene3D" id="2.30.130.40">
    <property type="entry name" value="LON domain-like"/>
    <property type="match status" value="1"/>
</dbReference>
<dbReference type="GO" id="GO:0005737">
    <property type="term" value="C:cytoplasm"/>
    <property type="evidence" value="ECO:0007669"/>
    <property type="project" value="UniProtKB-SubCell"/>
</dbReference>
<dbReference type="PROSITE" id="PS51786">
    <property type="entry name" value="LON_PROTEOLYTIC"/>
    <property type="match status" value="1"/>
</dbReference>
<keyword evidence="5 13" id="KW-0378">Hydrolase</keyword>
<dbReference type="InterPro" id="IPR003959">
    <property type="entry name" value="ATPase_AAA_core"/>
</dbReference>
<dbReference type="InterPro" id="IPR046336">
    <property type="entry name" value="Lon_prtase_N_sf"/>
</dbReference>
<dbReference type="InterPro" id="IPR008269">
    <property type="entry name" value="Lon_proteolytic"/>
</dbReference>
<dbReference type="SMART" id="SM00382">
    <property type="entry name" value="AAA"/>
    <property type="match status" value="1"/>
</dbReference>
<comment type="caution">
    <text evidence="13">The sequence shown here is derived from an EMBL/GenBank/DDBJ whole genome shotgun (WGS) entry which is preliminary data.</text>
</comment>
<feature type="domain" description="Lon proteolytic" evidence="11">
    <location>
        <begin position="622"/>
        <end position="803"/>
    </location>
</feature>
<dbReference type="PROSITE" id="PS51787">
    <property type="entry name" value="LON_N"/>
    <property type="match status" value="1"/>
</dbReference>
<dbReference type="CDD" id="cd19500">
    <property type="entry name" value="RecA-like_Lon"/>
    <property type="match status" value="1"/>
</dbReference>
<dbReference type="InterPro" id="IPR014721">
    <property type="entry name" value="Ribsml_uS5_D2-typ_fold_subgr"/>
</dbReference>
<dbReference type="GO" id="GO:0006508">
    <property type="term" value="P:proteolysis"/>
    <property type="evidence" value="ECO:0007669"/>
    <property type="project" value="UniProtKB-KW"/>
</dbReference>
<gene>
    <name evidence="13" type="primary">lon2_7</name>
    <name evidence="13" type="ORF">SDC9_27381</name>
</gene>
<sequence>MNYDEKMIEFSKLFAGEPEFIPLLNEDDTLDFGIKDLPSELPILPLRGNVFFPSVVMPITAGREKSIKLIKEAYKKKLIIGVVAQKNDVNDPDFDDLYKTGTLARVVKTLNMPDGTTMVIIQGLDIFNLNSLTQNEPFLMGNVSLNYDQAKNIPKNANALVAAMKDVYLKLIKLTPNMPTDVSFAVQNLNNPYFLLNYISAHLEIPLDEKQKLLEINDFTKRATKVLAILSKEVQMQEVKMQIQQKVSTDLDKQQRDYFLTQQLKTIQEELGGNPTEQAVLELRDKARTKHWSKEIEEVFNKELVKLERMHSSSPDYSVQLNYLNFMIELPWNQYTKDNFDLHKAKEILDSDHYGLEKVKERIIEYLAVLKLKGDMKSPILCLVGPPGVGKTSLGKSIAKAIGRNYIRMALGGLNDESEIRGHRKTYIGAMPGRILKSINKAKSSNPVFVLDEIDKVSGMTVNGDPASAMLEVLDPEQNTAFHDNYLDVEYDLSRVMFLATANTLSTVQPALIDRMEVINISGYIFEEKMEIAKRHLIPKQIKEHGLKKSQITISDEVLSKVINEYTRESGVRQLEKMIAKLVRSRAVELAKEEKYSKTIKIESLQKILGLPIADHNMHLEKDTVGVVTGLAWTQVGGEILFIEASTSKGKGTLTLTGNLGDVMKESATLAYEYLKAHSDMLGIDSTKFEETNLHIHVPEGATPKDGPSAGVTMFTAMVSIFTNRKVNSNFAMTGEITLRGKVTAVGGIKEKILAAKRSKITDIILSEENRRDIEDITKDYLEGLTFHYVENMIDIPSIVLVD</sequence>
<dbReference type="EC" id="3.4.21.53" evidence="10"/>
<dbReference type="SMART" id="SM00464">
    <property type="entry name" value="LON"/>
    <property type="match status" value="1"/>
</dbReference>
<evidence type="ECO:0000256" key="5">
    <source>
        <dbReference type="ARBA" id="ARBA00022801"/>
    </source>
</evidence>
<dbReference type="NCBIfam" id="TIGR00763">
    <property type="entry name" value="lon"/>
    <property type="match status" value="1"/>
</dbReference>
<dbReference type="Gene3D" id="3.40.50.300">
    <property type="entry name" value="P-loop containing nucleotide triphosphate hydrolases"/>
    <property type="match status" value="1"/>
</dbReference>
<dbReference type="PROSITE" id="PS01046">
    <property type="entry name" value="LON_SER"/>
    <property type="match status" value="1"/>
</dbReference>
<comment type="catalytic activity">
    <reaction evidence="9">
        <text>Hydrolysis of proteins in presence of ATP.</text>
        <dbReference type="EC" id="3.4.21.53"/>
    </reaction>
</comment>
<dbReference type="EMBL" id="VSSQ01000150">
    <property type="protein sequence ID" value="MPL81461.1"/>
    <property type="molecule type" value="Genomic_DNA"/>
</dbReference>
<proteinExistence type="inferred from homology"/>
<evidence type="ECO:0000256" key="9">
    <source>
        <dbReference type="ARBA" id="ARBA00050665"/>
    </source>
</evidence>
<dbReference type="FunFam" id="3.40.50.300:FF:000021">
    <property type="entry name" value="Lon protease homolog"/>
    <property type="match status" value="1"/>
</dbReference>
<dbReference type="InterPro" id="IPR027417">
    <property type="entry name" value="P-loop_NTPase"/>
</dbReference>
<dbReference type="GO" id="GO:0005524">
    <property type="term" value="F:ATP binding"/>
    <property type="evidence" value="ECO:0007669"/>
    <property type="project" value="UniProtKB-KW"/>
</dbReference>
<dbReference type="InterPro" id="IPR015947">
    <property type="entry name" value="PUA-like_sf"/>
</dbReference>
<evidence type="ECO:0000259" key="11">
    <source>
        <dbReference type="PROSITE" id="PS51786"/>
    </source>
</evidence>
<evidence type="ECO:0000256" key="7">
    <source>
        <dbReference type="ARBA" id="ARBA00022840"/>
    </source>
</evidence>
<keyword evidence="8" id="KW-0346">Stress response</keyword>
<dbReference type="AlphaFoldDB" id="A0A644URE1"/>
<dbReference type="Pfam" id="PF05362">
    <property type="entry name" value="Lon_C"/>
    <property type="match status" value="1"/>
</dbReference>
<evidence type="ECO:0000256" key="2">
    <source>
        <dbReference type="ARBA" id="ARBA00022490"/>
    </source>
</evidence>
<dbReference type="PANTHER" id="PTHR10046">
    <property type="entry name" value="ATP DEPENDENT LON PROTEASE FAMILY MEMBER"/>
    <property type="match status" value="1"/>
</dbReference>
<dbReference type="GO" id="GO:0016887">
    <property type="term" value="F:ATP hydrolysis activity"/>
    <property type="evidence" value="ECO:0007669"/>
    <property type="project" value="InterPro"/>
</dbReference>
<dbReference type="InterPro" id="IPR027543">
    <property type="entry name" value="Lon_bac"/>
</dbReference>
<evidence type="ECO:0000313" key="13">
    <source>
        <dbReference type="EMBL" id="MPL81461.1"/>
    </source>
</evidence>
<evidence type="ECO:0000256" key="8">
    <source>
        <dbReference type="ARBA" id="ARBA00023016"/>
    </source>
</evidence>
<accession>A0A644URE1</accession>
<dbReference type="Gene3D" id="1.10.8.60">
    <property type="match status" value="1"/>
</dbReference>
<dbReference type="GO" id="GO:0004252">
    <property type="term" value="F:serine-type endopeptidase activity"/>
    <property type="evidence" value="ECO:0007669"/>
    <property type="project" value="UniProtKB-EC"/>
</dbReference>
<dbReference type="SUPFAM" id="SSF52540">
    <property type="entry name" value="P-loop containing nucleoside triphosphate hydrolases"/>
    <property type="match status" value="1"/>
</dbReference>
<evidence type="ECO:0000256" key="6">
    <source>
        <dbReference type="ARBA" id="ARBA00022825"/>
    </source>
</evidence>
<dbReference type="Pfam" id="PF00004">
    <property type="entry name" value="AAA"/>
    <property type="match status" value="1"/>
</dbReference>
<evidence type="ECO:0000256" key="4">
    <source>
        <dbReference type="ARBA" id="ARBA00022741"/>
    </source>
</evidence>
<keyword evidence="4" id="KW-0547">Nucleotide-binding</keyword>
<dbReference type="Gene3D" id="1.20.5.5270">
    <property type="match status" value="1"/>
</dbReference>
<dbReference type="Pfam" id="PF22667">
    <property type="entry name" value="Lon_lid"/>
    <property type="match status" value="1"/>
</dbReference>
<feature type="domain" description="Lon N-terminal" evidence="12">
    <location>
        <begin position="41"/>
        <end position="234"/>
    </location>
</feature>
<dbReference type="GO" id="GO:0004176">
    <property type="term" value="F:ATP-dependent peptidase activity"/>
    <property type="evidence" value="ECO:0007669"/>
    <property type="project" value="InterPro"/>
</dbReference>
<evidence type="ECO:0000256" key="3">
    <source>
        <dbReference type="ARBA" id="ARBA00022670"/>
    </source>
</evidence>
<dbReference type="PIRSF" id="PIRSF001174">
    <property type="entry name" value="Lon_proteas"/>
    <property type="match status" value="1"/>
</dbReference>
<dbReference type="InterPro" id="IPR027065">
    <property type="entry name" value="Lon_Prtase"/>
</dbReference>
<dbReference type="HAMAP" id="MF_01973">
    <property type="entry name" value="lon_bact"/>
    <property type="match status" value="1"/>
</dbReference>
<keyword evidence="3 13" id="KW-0645">Protease</keyword>
<keyword evidence="7" id="KW-0067">ATP-binding</keyword>
<evidence type="ECO:0000256" key="10">
    <source>
        <dbReference type="ARBA" id="ARBA00066743"/>
    </source>
</evidence>